<keyword evidence="2" id="KW-1185">Reference proteome</keyword>
<organism evidence="1 2">
    <name type="scientific">Flavobacterium ginsengisoli</name>
    <dbReference type="NCBI Taxonomy" id="871694"/>
    <lineage>
        <taxon>Bacteria</taxon>
        <taxon>Pseudomonadati</taxon>
        <taxon>Bacteroidota</taxon>
        <taxon>Flavobacteriia</taxon>
        <taxon>Flavobacteriales</taxon>
        <taxon>Flavobacteriaceae</taxon>
        <taxon>Flavobacterium</taxon>
    </lineage>
</organism>
<evidence type="ECO:0000313" key="2">
    <source>
        <dbReference type="Proteomes" id="UP001501367"/>
    </source>
</evidence>
<dbReference type="RefSeq" id="WP_278022317.1">
    <property type="nucleotide sequence ID" value="NZ_BAABDT010000002.1"/>
</dbReference>
<gene>
    <name evidence="1" type="ORF">GCM10022422_14390</name>
</gene>
<proteinExistence type="predicted"/>
<comment type="caution">
    <text evidence="1">The sequence shown here is derived from an EMBL/GenBank/DDBJ whole genome shotgun (WGS) entry which is preliminary data.</text>
</comment>
<accession>A0ABP7F7J1</accession>
<reference evidence="2" key="1">
    <citation type="journal article" date="2019" name="Int. J. Syst. Evol. Microbiol.">
        <title>The Global Catalogue of Microorganisms (GCM) 10K type strain sequencing project: providing services to taxonomists for standard genome sequencing and annotation.</title>
        <authorList>
            <consortium name="The Broad Institute Genomics Platform"/>
            <consortium name="The Broad Institute Genome Sequencing Center for Infectious Disease"/>
            <person name="Wu L."/>
            <person name="Ma J."/>
        </authorList>
    </citation>
    <scope>NUCLEOTIDE SEQUENCE [LARGE SCALE GENOMIC DNA]</scope>
    <source>
        <strain evidence="2">JCM 17336</strain>
    </source>
</reference>
<name>A0ABP7F7J1_9FLAO</name>
<sequence length="146" mass="17221">MAQKILFDKYSEDKRIYNLNQGYWKRKLQSRLKIKLTKESEIFKNSDARGKKIYDANPIFTFINDNKTKAIRIIQDDISIIKTTLEENETFLISAWLDDISLDNEKKIPELVIALFLTKETVDKAMNLVFLWINDELTTERIDTLV</sequence>
<evidence type="ECO:0000313" key="1">
    <source>
        <dbReference type="EMBL" id="GAA3732911.1"/>
    </source>
</evidence>
<dbReference type="Proteomes" id="UP001501367">
    <property type="component" value="Unassembled WGS sequence"/>
</dbReference>
<protein>
    <submittedName>
        <fullName evidence="1">Uncharacterized protein</fullName>
    </submittedName>
</protein>
<dbReference type="EMBL" id="BAABDT010000002">
    <property type="protein sequence ID" value="GAA3732911.1"/>
    <property type="molecule type" value="Genomic_DNA"/>
</dbReference>